<organism evidence="1 2">
    <name type="scientific">Caloramator quimbayensis</name>
    <dbReference type="NCBI Taxonomy" id="1147123"/>
    <lineage>
        <taxon>Bacteria</taxon>
        <taxon>Bacillati</taxon>
        <taxon>Bacillota</taxon>
        <taxon>Clostridia</taxon>
        <taxon>Eubacteriales</taxon>
        <taxon>Clostridiaceae</taxon>
        <taxon>Caloramator</taxon>
    </lineage>
</organism>
<reference evidence="2" key="1">
    <citation type="submission" date="2017-02" db="EMBL/GenBank/DDBJ databases">
        <authorList>
            <person name="Varghese N."/>
            <person name="Submissions S."/>
        </authorList>
    </citation>
    <scope>NUCLEOTIDE SEQUENCE [LARGE SCALE GENOMIC DNA]</scope>
    <source>
        <strain evidence="2">USBA 833</strain>
    </source>
</reference>
<evidence type="ECO:0000313" key="1">
    <source>
        <dbReference type="EMBL" id="SKA77944.1"/>
    </source>
</evidence>
<keyword evidence="2" id="KW-1185">Reference proteome</keyword>
<proteinExistence type="predicted"/>
<accession>A0A1T4WKW6</accession>
<dbReference type="EMBL" id="FUYH01000002">
    <property type="protein sequence ID" value="SKA77944.1"/>
    <property type="molecule type" value="Genomic_DNA"/>
</dbReference>
<dbReference type="PROSITE" id="PS51257">
    <property type="entry name" value="PROKAR_LIPOPROTEIN"/>
    <property type="match status" value="1"/>
</dbReference>
<dbReference type="STRING" id="1147123.SAMN05443428_10283"/>
<gene>
    <name evidence="1" type="ORF">SAMN05443428_10283</name>
</gene>
<evidence type="ECO:0000313" key="2">
    <source>
        <dbReference type="Proteomes" id="UP000190105"/>
    </source>
</evidence>
<dbReference type="RefSeq" id="WP_078695387.1">
    <property type="nucleotide sequence ID" value="NZ_FUYH01000002.1"/>
</dbReference>
<name>A0A1T4WKW6_9CLOT</name>
<protein>
    <submittedName>
        <fullName evidence="1">Uncharacterized protein</fullName>
    </submittedName>
</protein>
<dbReference type="Proteomes" id="UP000190105">
    <property type="component" value="Unassembled WGS sequence"/>
</dbReference>
<dbReference type="OrthoDB" id="9981362at2"/>
<dbReference type="AlphaFoldDB" id="A0A1T4WKW6"/>
<sequence length="111" mass="12346">MFSKTLLQKMHEKVLIRNIILVVAIFVLTFTLAACSKSVSGTYYNQKNKEEYLELKSDGTFYVKEGGLGFAGKYKIDGNEITLETSIGMAAKGVINGNTITDEEGQIWIKE</sequence>